<sequence>MLRLARFDANVTQQGYSSLVWFKKKMCERGCCCELPIISIASMKISGWHCHLGYRCTFEADALI</sequence>
<gene>
    <name evidence="1" type="ORF">JG688_00011635</name>
</gene>
<protein>
    <submittedName>
        <fullName evidence="1">Uncharacterized protein</fullName>
    </submittedName>
</protein>
<name>A0A8J5IGH6_9STRA</name>
<reference evidence="1" key="1">
    <citation type="submission" date="2021-01" db="EMBL/GenBank/DDBJ databases">
        <title>Phytophthora aleatoria, a newly-described species from Pinus radiata is distinct from Phytophthora cactorum isolates based on comparative genomics.</title>
        <authorList>
            <person name="Mcdougal R."/>
            <person name="Panda P."/>
            <person name="Williams N."/>
            <person name="Studholme D.J."/>
        </authorList>
    </citation>
    <scope>NUCLEOTIDE SEQUENCE</scope>
    <source>
        <strain evidence="1">NZFS 4037</strain>
    </source>
</reference>
<accession>A0A8J5IGH6</accession>
<evidence type="ECO:0000313" key="1">
    <source>
        <dbReference type="EMBL" id="KAG6956006.1"/>
    </source>
</evidence>
<dbReference type="Proteomes" id="UP000709295">
    <property type="component" value="Unassembled WGS sequence"/>
</dbReference>
<comment type="caution">
    <text evidence="1">The sequence shown here is derived from an EMBL/GenBank/DDBJ whole genome shotgun (WGS) entry which is preliminary data.</text>
</comment>
<organism evidence="1 2">
    <name type="scientific">Phytophthora aleatoria</name>
    <dbReference type="NCBI Taxonomy" id="2496075"/>
    <lineage>
        <taxon>Eukaryota</taxon>
        <taxon>Sar</taxon>
        <taxon>Stramenopiles</taxon>
        <taxon>Oomycota</taxon>
        <taxon>Peronosporomycetes</taxon>
        <taxon>Peronosporales</taxon>
        <taxon>Peronosporaceae</taxon>
        <taxon>Phytophthora</taxon>
    </lineage>
</organism>
<dbReference type="AlphaFoldDB" id="A0A8J5IGH6"/>
<keyword evidence="2" id="KW-1185">Reference proteome</keyword>
<proteinExistence type="predicted"/>
<evidence type="ECO:0000313" key="2">
    <source>
        <dbReference type="Proteomes" id="UP000709295"/>
    </source>
</evidence>
<dbReference type="EMBL" id="JAENGY010000832">
    <property type="protein sequence ID" value="KAG6956006.1"/>
    <property type="molecule type" value="Genomic_DNA"/>
</dbReference>